<evidence type="ECO:0000313" key="2">
    <source>
        <dbReference type="Proteomes" id="UP000327111"/>
    </source>
</evidence>
<accession>A0A5E7PLE6</accession>
<dbReference type="AlphaFoldDB" id="A0A5E7PLE6"/>
<organism evidence="1 2">
    <name type="scientific">Pseudomonas fluorescens</name>
    <dbReference type="NCBI Taxonomy" id="294"/>
    <lineage>
        <taxon>Bacteria</taxon>
        <taxon>Pseudomonadati</taxon>
        <taxon>Pseudomonadota</taxon>
        <taxon>Gammaproteobacteria</taxon>
        <taxon>Pseudomonadales</taxon>
        <taxon>Pseudomonadaceae</taxon>
        <taxon>Pseudomonas</taxon>
    </lineage>
</organism>
<evidence type="ECO:0000313" key="1">
    <source>
        <dbReference type="EMBL" id="VVP50079.1"/>
    </source>
</evidence>
<name>A0A5E7PLE6_PSEFL</name>
<dbReference type="Proteomes" id="UP000327111">
    <property type="component" value="Unassembled WGS sequence"/>
</dbReference>
<sequence length="204" mass="22617">MPAMASTQSTPIWANATRNRSALPQNLRRTHNFCPTRSLWELACQRWRQLSHQQTEPMPPTTGPHSHRICAVHIIYVRRGHCGSWLASDGVSSVHTDFGPMPPTTGPHSHRICAVHIIYVRRGHCGSWLASDGVSSVTINLSREPMPPTTGPHSHRIYAVHIIDVRSDHCGSWLASDGVSSVTSKLSQCHPQPVRTPTEFAPYT</sequence>
<gene>
    <name evidence="1" type="ORF">PS854_05284</name>
</gene>
<protein>
    <submittedName>
        <fullName evidence="1">Uncharacterized protein</fullName>
    </submittedName>
</protein>
<reference evidence="1 2" key="1">
    <citation type="submission" date="2019-09" db="EMBL/GenBank/DDBJ databases">
        <authorList>
            <person name="Chandra G."/>
            <person name="Truman W A."/>
        </authorList>
    </citation>
    <scope>NUCLEOTIDE SEQUENCE [LARGE SCALE GENOMIC DNA]</scope>
    <source>
        <strain evidence="1">PS854</strain>
    </source>
</reference>
<proteinExistence type="predicted"/>
<dbReference type="EMBL" id="CABVIF010000015">
    <property type="protein sequence ID" value="VVP50079.1"/>
    <property type="molecule type" value="Genomic_DNA"/>
</dbReference>